<name>A0A2M7TKX0_UNCKA</name>
<comment type="caution">
    <text evidence="2">The sequence shown here is derived from an EMBL/GenBank/DDBJ whole genome shotgun (WGS) entry which is preliminary data.</text>
</comment>
<keyword evidence="1" id="KW-0812">Transmembrane</keyword>
<gene>
    <name evidence="2" type="ORF">COY32_01515</name>
</gene>
<protein>
    <submittedName>
        <fullName evidence="2">Uncharacterized protein</fullName>
    </submittedName>
</protein>
<feature type="transmembrane region" description="Helical" evidence="1">
    <location>
        <begin position="70"/>
        <end position="92"/>
    </location>
</feature>
<dbReference type="EMBL" id="PFNL01000039">
    <property type="protein sequence ID" value="PIZ47549.1"/>
    <property type="molecule type" value="Genomic_DNA"/>
</dbReference>
<evidence type="ECO:0000256" key="1">
    <source>
        <dbReference type="SAM" id="Phobius"/>
    </source>
</evidence>
<sequence>MLVVTCVLLLSILIFNVVQMGLVGSFVNLLLSYGSVYVSVFIVTLVPAVFGINMTIKSIKKHGIADKRTIALLFLTGLVWFSPSLISFVYAIMYGAHWGIYLLFGVILAVGMGAFMKKLPRETLSELQKYANGILTQIVLWMFDNMLSAVFLSPTDEHALELISKFRGQHVNWVGNTDGPPRELDVYDGQNTTTHVAVFFSVLGKKWLVGYGRLLFRCNQMLTRYQDILDKELDVTHSVEISRLVIVKEFFGFRVRGRWLSGILQLIIYRKFFQACEQKGALEWWAVLGSPLHKRLCKFGFPFERVNNLQGKDAAGVYYAVKMCIFDARAEVEKKSPLLYCWFRKAETKPVSFANLGGNESVPVSFATKPVKEPAISV</sequence>
<keyword evidence="1" id="KW-0472">Membrane</keyword>
<dbReference type="SUPFAM" id="SSF55729">
    <property type="entry name" value="Acyl-CoA N-acyltransferases (Nat)"/>
    <property type="match status" value="1"/>
</dbReference>
<feature type="transmembrane region" description="Helical" evidence="1">
    <location>
        <begin position="30"/>
        <end position="50"/>
    </location>
</feature>
<keyword evidence="1" id="KW-1133">Transmembrane helix</keyword>
<dbReference type="InterPro" id="IPR016181">
    <property type="entry name" value="Acyl_CoA_acyltransferase"/>
</dbReference>
<evidence type="ECO:0000313" key="3">
    <source>
        <dbReference type="Proteomes" id="UP000228920"/>
    </source>
</evidence>
<dbReference type="Gene3D" id="3.40.630.30">
    <property type="match status" value="1"/>
</dbReference>
<feature type="transmembrane region" description="Helical" evidence="1">
    <location>
        <begin position="98"/>
        <end position="116"/>
    </location>
</feature>
<reference evidence="3" key="1">
    <citation type="submission" date="2017-09" db="EMBL/GenBank/DDBJ databases">
        <title>Depth-based differentiation of microbial function through sediment-hosted aquifers and enrichment of novel symbionts in the deep terrestrial subsurface.</title>
        <authorList>
            <person name="Probst A.J."/>
            <person name="Ladd B."/>
            <person name="Jarett J.K."/>
            <person name="Geller-Mcgrath D.E."/>
            <person name="Sieber C.M.K."/>
            <person name="Emerson J.B."/>
            <person name="Anantharaman K."/>
            <person name="Thomas B.C."/>
            <person name="Malmstrom R."/>
            <person name="Stieglmeier M."/>
            <person name="Klingl A."/>
            <person name="Woyke T."/>
            <person name="Ryan C.M."/>
            <person name="Banfield J.F."/>
        </authorList>
    </citation>
    <scope>NUCLEOTIDE SEQUENCE [LARGE SCALE GENOMIC DNA]</scope>
</reference>
<proteinExistence type="predicted"/>
<organism evidence="2 3">
    <name type="scientific">candidate division WWE3 bacterium CG_4_10_14_0_2_um_filter_41_14</name>
    <dbReference type="NCBI Taxonomy" id="1975072"/>
    <lineage>
        <taxon>Bacteria</taxon>
        <taxon>Katanobacteria</taxon>
    </lineage>
</organism>
<dbReference type="Proteomes" id="UP000228920">
    <property type="component" value="Unassembled WGS sequence"/>
</dbReference>
<dbReference type="AlphaFoldDB" id="A0A2M7TKX0"/>
<accession>A0A2M7TKX0</accession>
<evidence type="ECO:0000313" key="2">
    <source>
        <dbReference type="EMBL" id="PIZ47549.1"/>
    </source>
</evidence>